<protein>
    <recommendedName>
        <fullName evidence="3">Nitroimidazol reductase NimA, pyridoxamine 5'-phosphate oxidase superfamily</fullName>
    </recommendedName>
</protein>
<reference evidence="2" key="1">
    <citation type="submission" date="2016-10" db="EMBL/GenBank/DDBJ databases">
        <authorList>
            <person name="Varghese N."/>
            <person name="Submissions S."/>
        </authorList>
    </citation>
    <scope>NUCLEOTIDE SEQUENCE [LARGE SCALE GENOMIC DNA]</scope>
    <source>
        <strain evidence="2">DSM 6150</strain>
    </source>
</reference>
<dbReference type="Pfam" id="PF12900">
    <property type="entry name" value="Pyridox_ox_2"/>
    <property type="match status" value="1"/>
</dbReference>
<dbReference type="RefSeq" id="WP_091196463.1">
    <property type="nucleotide sequence ID" value="NZ_FOVE01000017.1"/>
</dbReference>
<dbReference type="EMBL" id="FOVE01000017">
    <property type="protein sequence ID" value="SFN78322.1"/>
    <property type="molecule type" value="Genomic_DNA"/>
</dbReference>
<keyword evidence="2" id="KW-1185">Reference proteome</keyword>
<organism evidence="1 2">
    <name type="scientific">Formivibrio citricus</name>
    <dbReference type="NCBI Taxonomy" id="83765"/>
    <lineage>
        <taxon>Bacteria</taxon>
        <taxon>Pseudomonadati</taxon>
        <taxon>Pseudomonadota</taxon>
        <taxon>Betaproteobacteria</taxon>
        <taxon>Neisseriales</taxon>
        <taxon>Chitinibacteraceae</taxon>
        <taxon>Formivibrio</taxon>
    </lineage>
</organism>
<dbReference type="Gene3D" id="2.30.110.10">
    <property type="entry name" value="Electron Transport, Fmn-binding Protein, Chain A"/>
    <property type="match status" value="1"/>
</dbReference>
<sequence>MHKPVRRQDRETGAEEAESLLAGCLYGVLATTSADGQPYAVPLSYVFHAGNIYFHCAPEGQKLDNIQANPAVSFCVVGHVKTLPGKFSTEYESAVVFGAAEEIHGDEKQEALLKILEKYSPDHIPQGQKYIAGMFERTAVVRIAIRHLTGKARR</sequence>
<dbReference type="Proteomes" id="UP000242869">
    <property type="component" value="Unassembled WGS sequence"/>
</dbReference>
<evidence type="ECO:0000313" key="1">
    <source>
        <dbReference type="EMBL" id="SFN78322.1"/>
    </source>
</evidence>
<evidence type="ECO:0008006" key="3">
    <source>
        <dbReference type="Google" id="ProtNLM"/>
    </source>
</evidence>
<dbReference type="InterPro" id="IPR024747">
    <property type="entry name" value="Pyridox_Oxase-rel"/>
</dbReference>
<dbReference type="OrthoDB" id="9794935at2"/>
<evidence type="ECO:0000313" key="2">
    <source>
        <dbReference type="Proteomes" id="UP000242869"/>
    </source>
</evidence>
<name>A0A1I5BUM9_9NEIS</name>
<dbReference type="AlphaFoldDB" id="A0A1I5BUM9"/>
<accession>A0A1I5BUM9</accession>
<proteinExistence type="predicted"/>
<dbReference type="InterPro" id="IPR012349">
    <property type="entry name" value="Split_barrel_FMN-bd"/>
</dbReference>
<gene>
    <name evidence="1" type="ORF">SAMN05660284_02248</name>
</gene>
<dbReference type="PANTHER" id="PTHR34071:SF2">
    <property type="entry name" value="FLAVIN-NUCLEOTIDE-BINDING PROTEIN"/>
    <property type="match status" value="1"/>
</dbReference>
<dbReference type="PANTHER" id="PTHR34071">
    <property type="entry name" value="5-NITROIMIDAZOLE ANTIBIOTICS RESISTANCE PROTEIN, NIMA-FAMILY-RELATED PROTEIN-RELATED"/>
    <property type="match status" value="1"/>
</dbReference>
<dbReference type="SUPFAM" id="SSF50475">
    <property type="entry name" value="FMN-binding split barrel"/>
    <property type="match status" value="1"/>
</dbReference>
<dbReference type="STRING" id="83765.SAMN05660284_02248"/>